<dbReference type="Proteomes" id="UP001146670">
    <property type="component" value="Unassembled WGS sequence"/>
</dbReference>
<dbReference type="RefSeq" id="WP_268752108.1">
    <property type="nucleotide sequence ID" value="NZ_JAPRFQ010000001.1"/>
</dbReference>
<reference evidence="5" key="1">
    <citation type="submission" date="2022-12" db="EMBL/GenBank/DDBJ databases">
        <title>Description and comparative metabolic analysis of Aerococcus sp. nov., isolated from the feces of a pig.</title>
        <authorList>
            <person name="Chang Y.-H."/>
        </authorList>
    </citation>
    <scope>NUCLEOTIDE SEQUENCE</scope>
    <source>
        <strain evidence="5">YH-aer222</strain>
    </source>
</reference>
<proteinExistence type="predicted"/>
<sequence>MRKQKRWQVVVLITLALLAVVGAGVYAATRTNNDSAADQQQAISDVAGQVNDLYYDDAYMFLKEDIKKEAIDNARTAVNQLANSKEKDQLEDRVQDITSRFDALTATNKLFQGLNDKRPLNGATLQEYVLVSQETSEEDISQIRKQYDQELQSADDGFYQTLDYLLTEAEEQVAFFTDLRADIQKIAENDQLDYAGLVEALDDLRKSSASLENPYMKAKVLEIISKADDKLTDQITDRLVKEARESGQSQETIKAIEAEGDNQRKASEQRQRKDNDDSQKFYQTQSPTRQNNQQGQNSTNHRPQRQPNNQKQSSQSSQSQSQQSSQSSAPQTQESASESASTSSSPSQPSQPASDQGASQSSQQTSSAPAESGDSSQESSSQASESSPSESIPENQPTLQPSQESALAPAESSQSAE</sequence>
<feature type="compositionally biased region" description="Polar residues" evidence="2">
    <location>
        <begin position="280"/>
        <end position="311"/>
    </location>
</feature>
<feature type="signal peptide" evidence="3">
    <location>
        <begin position="1"/>
        <end position="27"/>
    </location>
</feature>
<evidence type="ECO:0000313" key="6">
    <source>
        <dbReference type="Proteomes" id="UP001146670"/>
    </source>
</evidence>
<organism evidence="5 6">
    <name type="scientific">Aerococcus kribbianus</name>
    <dbReference type="NCBI Taxonomy" id="2999064"/>
    <lineage>
        <taxon>Bacteria</taxon>
        <taxon>Bacillati</taxon>
        <taxon>Bacillota</taxon>
        <taxon>Bacilli</taxon>
        <taxon>Lactobacillales</taxon>
        <taxon>Aerococcaceae</taxon>
        <taxon>Aerococcus</taxon>
    </lineage>
</organism>
<keyword evidence="3" id="KW-0732">Signal</keyword>
<dbReference type="EMBL" id="JAPRFR010000001">
    <property type="protein sequence ID" value="MCZ0725798.1"/>
    <property type="molecule type" value="Genomic_DNA"/>
</dbReference>
<gene>
    <name evidence="5" type="ORF">OW157_04335</name>
</gene>
<evidence type="ECO:0000256" key="3">
    <source>
        <dbReference type="SAM" id="SignalP"/>
    </source>
</evidence>
<protein>
    <submittedName>
        <fullName evidence="5">Toxin Cry1Ac domain D-VI-related protein</fullName>
    </submittedName>
</protein>
<accession>A0A9X3FN26</accession>
<keyword evidence="1" id="KW-0175">Coiled coil</keyword>
<dbReference type="AlphaFoldDB" id="A0A9X3FN26"/>
<feature type="domain" description="Pesticidal crystal protein Cry1Aa" evidence="4">
    <location>
        <begin position="49"/>
        <end position="102"/>
    </location>
</feature>
<evidence type="ECO:0000259" key="4">
    <source>
        <dbReference type="Pfam" id="PF18449"/>
    </source>
</evidence>
<feature type="region of interest" description="Disordered" evidence="2">
    <location>
        <begin position="242"/>
        <end position="417"/>
    </location>
</feature>
<keyword evidence="6" id="KW-1185">Reference proteome</keyword>
<feature type="compositionally biased region" description="Polar residues" evidence="2">
    <location>
        <begin position="398"/>
        <end position="417"/>
    </location>
</feature>
<feature type="compositionally biased region" description="Low complexity" evidence="2">
    <location>
        <begin position="312"/>
        <end position="397"/>
    </location>
</feature>
<evidence type="ECO:0000256" key="1">
    <source>
        <dbReference type="SAM" id="Coils"/>
    </source>
</evidence>
<evidence type="ECO:0000256" key="2">
    <source>
        <dbReference type="SAM" id="MobiDB-lite"/>
    </source>
</evidence>
<evidence type="ECO:0000313" key="5">
    <source>
        <dbReference type="EMBL" id="MCZ0725798.1"/>
    </source>
</evidence>
<name>A0A9X3FN26_9LACT</name>
<dbReference type="Pfam" id="PF18449">
    <property type="entry name" value="Endotoxin_C2"/>
    <property type="match status" value="1"/>
</dbReference>
<feature type="compositionally biased region" description="Basic and acidic residues" evidence="2">
    <location>
        <begin position="254"/>
        <end position="279"/>
    </location>
</feature>
<comment type="caution">
    <text evidence="5">The sequence shown here is derived from an EMBL/GenBank/DDBJ whole genome shotgun (WGS) entry which is preliminary data.</text>
</comment>
<feature type="chain" id="PRO_5040734576" evidence="3">
    <location>
        <begin position="28"/>
        <end position="417"/>
    </location>
</feature>
<dbReference type="InterPro" id="IPR054544">
    <property type="entry name" value="Pest_crys_Cry1Aa_dom-IV"/>
</dbReference>
<feature type="coiled-coil region" evidence="1">
    <location>
        <begin position="67"/>
        <end position="107"/>
    </location>
</feature>